<name>A0A1X0A747_MYCAN</name>
<dbReference type="EMBL" id="MVHE01000002">
    <property type="protein sequence ID" value="ORA25832.1"/>
    <property type="molecule type" value="Genomic_DNA"/>
</dbReference>
<comment type="caution">
    <text evidence="1">The sequence shown here is derived from an EMBL/GenBank/DDBJ whole genome shotgun (WGS) entry which is preliminary data.</text>
</comment>
<keyword evidence="2" id="KW-1185">Reference proteome</keyword>
<proteinExistence type="predicted"/>
<dbReference type="RefSeq" id="WP_083111327.1">
    <property type="nucleotide sequence ID" value="NZ_JACKTS010000014.1"/>
</dbReference>
<gene>
    <name evidence="1" type="ORF">BST12_01990</name>
</gene>
<dbReference type="Proteomes" id="UP000192284">
    <property type="component" value="Unassembled WGS sequence"/>
</dbReference>
<dbReference type="InterPro" id="IPR054221">
    <property type="entry name" value="DUF6941"/>
</dbReference>
<dbReference type="OrthoDB" id="3526022at2"/>
<protein>
    <submittedName>
        <fullName evidence="1">Uncharacterized protein</fullName>
    </submittedName>
</protein>
<organism evidence="1 2">
    <name type="scientific">Mycobacterium angelicum</name>
    <dbReference type="NCBI Taxonomy" id="470074"/>
    <lineage>
        <taxon>Bacteria</taxon>
        <taxon>Bacillati</taxon>
        <taxon>Actinomycetota</taxon>
        <taxon>Actinomycetes</taxon>
        <taxon>Mycobacteriales</taxon>
        <taxon>Mycobacteriaceae</taxon>
        <taxon>Mycobacterium</taxon>
    </lineage>
</organism>
<evidence type="ECO:0000313" key="1">
    <source>
        <dbReference type="EMBL" id="ORA25832.1"/>
    </source>
</evidence>
<dbReference type="Pfam" id="PF22091">
    <property type="entry name" value="DUF6941"/>
    <property type="match status" value="1"/>
</dbReference>
<reference evidence="1 2" key="1">
    <citation type="submission" date="2017-02" db="EMBL/GenBank/DDBJ databases">
        <title>The new phylogeny of genus Mycobacterium.</title>
        <authorList>
            <person name="Tortoli E."/>
            <person name="Trovato A."/>
            <person name="Cirillo D.M."/>
        </authorList>
    </citation>
    <scope>NUCLEOTIDE SEQUENCE [LARGE SCALE GENOMIC DNA]</scope>
    <source>
        <strain evidence="1 2">DSM 45057</strain>
    </source>
</reference>
<evidence type="ECO:0000313" key="2">
    <source>
        <dbReference type="Proteomes" id="UP000192284"/>
    </source>
</evidence>
<dbReference type="AlphaFoldDB" id="A0A1X0A747"/>
<accession>A0A1X0A747</accession>
<sequence length="151" mass="16127">MKVSLFLADAAQADAQSGKVHALGLGWRQCQTPTPPFALVLFLDIDWDETNKQHKLTCQLLTTDGEAVVVPGPQGPQRMLFEAAAEAGRPPGAIHGTSVRMPLTLNIPAGILLEPGIYEWRVEVEGYEQATVVEAFVVSAGSLPPNALGLE</sequence>